<comment type="caution">
    <text evidence="3">The sequence shown here is derived from an EMBL/GenBank/DDBJ whole genome shotgun (WGS) entry which is preliminary data.</text>
</comment>
<feature type="compositionally biased region" description="Low complexity" evidence="1">
    <location>
        <begin position="185"/>
        <end position="200"/>
    </location>
</feature>
<feature type="compositionally biased region" description="Low complexity" evidence="1">
    <location>
        <begin position="148"/>
        <end position="178"/>
    </location>
</feature>
<sequence>MKYSASLVVAAGLAAAQSSSAVVNVLLPSFGTEAMVASVISAGPTATSYLVNCPTDTSSEDCGLGDGLKILYGSSTMTYGMTFADTNTYTANCKLDPAANTATCEGGVISDGSTSTVVAVFTDYSTFIVPVTVTAGAEKLSGATEANTNTAASATTGPAASNPTTLATTAAPTNSQQGSTGGAGQTAASSSSTTSTSTGGMPRVTQNAVIMGAAALVGGAMFL</sequence>
<dbReference type="PANTHER" id="PTHR40640">
    <property type="entry name" value="ANCHORED GLYCOPROTEIN, PUTATIVE (AFU_ORTHOLOGUE AFUA_8G04860)-RELATED"/>
    <property type="match status" value="1"/>
</dbReference>
<protein>
    <submittedName>
        <fullName evidence="3">Uncharacterized protein</fullName>
    </submittedName>
</protein>
<accession>A0AAN6PAG0</accession>
<dbReference type="AlphaFoldDB" id="A0AAN6PAG0"/>
<keyword evidence="4" id="KW-1185">Reference proteome</keyword>
<dbReference type="PANTHER" id="PTHR40640:SF1">
    <property type="entry name" value="ANCHORED GLYCOPROTEIN, PUTATIVE (AFU_ORTHOLOGUE AFUA_8G04860)-RELATED"/>
    <property type="match status" value="1"/>
</dbReference>
<evidence type="ECO:0000256" key="2">
    <source>
        <dbReference type="SAM" id="SignalP"/>
    </source>
</evidence>
<feature type="signal peptide" evidence="2">
    <location>
        <begin position="1"/>
        <end position="21"/>
    </location>
</feature>
<feature type="region of interest" description="Disordered" evidence="1">
    <location>
        <begin position="148"/>
        <end position="202"/>
    </location>
</feature>
<reference evidence="4" key="1">
    <citation type="journal article" date="2023" name="Mol. Phylogenet. Evol.">
        <title>Genome-scale phylogeny and comparative genomics of the fungal order Sordariales.</title>
        <authorList>
            <person name="Hensen N."/>
            <person name="Bonometti L."/>
            <person name="Westerberg I."/>
            <person name="Brannstrom I.O."/>
            <person name="Guillou S."/>
            <person name="Cros-Aarteil S."/>
            <person name="Calhoun S."/>
            <person name="Haridas S."/>
            <person name="Kuo A."/>
            <person name="Mondo S."/>
            <person name="Pangilinan J."/>
            <person name="Riley R."/>
            <person name="LaButti K."/>
            <person name="Andreopoulos B."/>
            <person name="Lipzen A."/>
            <person name="Chen C."/>
            <person name="Yan M."/>
            <person name="Daum C."/>
            <person name="Ng V."/>
            <person name="Clum A."/>
            <person name="Steindorff A."/>
            <person name="Ohm R.A."/>
            <person name="Martin F."/>
            <person name="Silar P."/>
            <person name="Natvig D.O."/>
            <person name="Lalanne C."/>
            <person name="Gautier V."/>
            <person name="Ament-Velasquez S.L."/>
            <person name="Kruys A."/>
            <person name="Hutchinson M.I."/>
            <person name="Powell A.J."/>
            <person name="Barry K."/>
            <person name="Miller A.N."/>
            <person name="Grigoriev I.V."/>
            <person name="Debuchy R."/>
            <person name="Gladieux P."/>
            <person name="Hiltunen Thoren M."/>
            <person name="Johannesson H."/>
        </authorList>
    </citation>
    <scope>NUCLEOTIDE SEQUENCE [LARGE SCALE GENOMIC DNA]</scope>
    <source>
        <strain evidence="4">CBS 284.82</strain>
    </source>
</reference>
<dbReference type="Proteomes" id="UP001303115">
    <property type="component" value="Unassembled WGS sequence"/>
</dbReference>
<evidence type="ECO:0000256" key="1">
    <source>
        <dbReference type="SAM" id="MobiDB-lite"/>
    </source>
</evidence>
<organism evidence="3 4">
    <name type="scientific">Parachaetomium inaequale</name>
    <dbReference type="NCBI Taxonomy" id="2588326"/>
    <lineage>
        <taxon>Eukaryota</taxon>
        <taxon>Fungi</taxon>
        <taxon>Dikarya</taxon>
        <taxon>Ascomycota</taxon>
        <taxon>Pezizomycotina</taxon>
        <taxon>Sordariomycetes</taxon>
        <taxon>Sordariomycetidae</taxon>
        <taxon>Sordariales</taxon>
        <taxon>Chaetomiaceae</taxon>
        <taxon>Parachaetomium</taxon>
    </lineage>
</organism>
<keyword evidence="2" id="KW-0732">Signal</keyword>
<evidence type="ECO:0000313" key="4">
    <source>
        <dbReference type="Proteomes" id="UP001303115"/>
    </source>
</evidence>
<dbReference type="EMBL" id="MU854511">
    <property type="protein sequence ID" value="KAK4033757.1"/>
    <property type="molecule type" value="Genomic_DNA"/>
</dbReference>
<feature type="chain" id="PRO_5042936223" evidence="2">
    <location>
        <begin position="22"/>
        <end position="223"/>
    </location>
</feature>
<evidence type="ECO:0000313" key="3">
    <source>
        <dbReference type="EMBL" id="KAK4033757.1"/>
    </source>
</evidence>
<proteinExistence type="predicted"/>
<gene>
    <name evidence="3" type="ORF">C8A01DRAFT_39765</name>
</gene>
<name>A0AAN6PAG0_9PEZI</name>